<dbReference type="InterPro" id="IPR038717">
    <property type="entry name" value="Tc1-like_DDE_dom"/>
</dbReference>
<dbReference type="AlphaFoldDB" id="A0A6N9TCA9"/>
<protein>
    <submittedName>
        <fullName evidence="2">IS630 family transposase</fullName>
    </submittedName>
</protein>
<dbReference type="InterPro" id="IPR036397">
    <property type="entry name" value="RNaseH_sf"/>
</dbReference>
<dbReference type="Gene3D" id="3.30.420.10">
    <property type="entry name" value="Ribonuclease H-like superfamily/Ribonuclease H"/>
    <property type="match status" value="1"/>
</dbReference>
<gene>
    <name evidence="2" type="ORF">GTK09_25220</name>
</gene>
<organism evidence="2 3">
    <name type="scientific">Jiella pacifica</name>
    <dbReference type="NCBI Taxonomy" id="2696469"/>
    <lineage>
        <taxon>Bacteria</taxon>
        <taxon>Pseudomonadati</taxon>
        <taxon>Pseudomonadota</taxon>
        <taxon>Alphaproteobacteria</taxon>
        <taxon>Hyphomicrobiales</taxon>
        <taxon>Aurantimonadaceae</taxon>
        <taxon>Jiella</taxon>
    </lineage>
</organism>
<comment type="caution">
    <text evidence="2">The sequence shown here is derived from an EMBL/GenBank/DDBJ whole genome shotgun (WGS) entry which is preliminary data.</text>
</comment>
<sequence>MPSAEGSEGRRSLSKRGLERALKEAEAAHPDKRIELWFMDEARVGQKGRTCHRWWTKGKRPPGLCDQGFKWAYIFGAVEPRTGRSFALVMPHVDAEIMNLYLDAFAETIDDDTHVVMVLDGAGWHKPEALDVPGNITLVIQPPYSPELNPVERLWLYLRETSLSLRVFRDRDHIMDACCDVWNRATRDLQTVISLCRYPWIERVLS</sequence>
<dbReference type="Pfam" id="PF13358">
    <property type="entry name" value="DDE_3"/>
    <property type="match status" value="1"/>
</dbReference>
<proteinExistence type="predicted"/>
<evidence type="ECO:0000313" key="2">
    <source>
        <dbReference type="EMBL" id="NDW07716.1"/>
    </source>
</evidence>
<dbReference type="NCBIfam" id="NF033545">
    <property type="entry name" value="transpos_IS630"/>
    <property type="match status" value="1"/>
</dbReference>
<reference evidence="2 3" key="1">
    <citation type="submission" date="2020-01" db="EMBL/GenBank/DDBJ databases">
        <title>Jiella pacifica sp. nov.</title>
        <authorList>
            <person name="Xue Z."/>
            <person name="Zhu S."/>
            <person name="Chen J."/>
            <person name="Yang J."/>
        </authorList>
    </citation>
    <scope>NUCLEOTIDE SEQUENCE [LARGE SCALE GENOMIC DNA]</scope>
    <source>
        <strain evidence="2 3">40Bstr34</strain>
    </source>
</reference>
<dbReference type="InterPro" id="IPR047655">
    <property type="entry name" value="Transpos_IS630-like"/>
</dbReference>
<dbReference type="GO" id="GO:0003676">
    <property type="term" value="F:nucleic acid binding"/>
    <property type="evidence" value="ECO:0007669"/>
    <property type="project" value="InterPro"/>
</dbReference>
<name>A0A6N9TCA9_9HYPH</name>
<accession>A0A6N9TCA9</accession>
<feature type="domain" description="Tc1-like transposase DDE" evidence="1">
    <location>
        <begin position="36"/>
        <end position="173"/>
    </location>
</feature>
<dbReference type="Proteomes" id="UP000469011">
    <property type="component" value="Unassembled WGS sequence"/>
</dbReference>
<evidence type="ECO:0000259" key="1">
    <source>
        <dbReference type="Pfam" id="PF13358"/>
    </source>
</evidence>
<dbReference type="EMBL" id="JAAAMG010000036">
    <property type="protein sequence ID" value="NDW07716.1"/>
    <property type="molecule type" value="Genomic_DNA"/>
</dbReference>
<keyword evidence="3" id="KW-1185">Reference proteome</keyword>
<evidence type="ECO:0000313" key="3">
    <source>
        <dbReference type="Proteomes" id="UP000469011"/>
    </source>
</evidence>